<dbReference type="OMA" id="NRKIPHT"/>
<feature type="compositionally biased region" description="Polar residues" evidence="1">
    <location>
        <begin position="313"/>
        <end position="330"/>
    </location>
</feature>
<gene>
    <name evidence="2" type="primary">Dere\GG17617</name>
    <name evidence="2" type="ORF">Dere_GG17617</name>
</gene>
<proteinExistence type="predicted"/>
<dbReference type="eggNOG" id="KOG4731">
    <property type="taxonomic scope" value="Eukaryota"/>
</dbReference>
<evidence type="ECO:0000313" key="2">
    <source>
        <dbReference type="EMBL" id="EDV49620.1"/>
    </source>
</evidence>
<dbReference type="AlphaFoldDB" id="B3P1M1"/>
<dbReference type="Proteomes" id="UP000008711">
    <property type="component" value="Unassembled WGS sequence"/>
</dbReference>
<organism evidence="2 3">
    <name type="scientific">Drosophila erecta</name>
    <name type="common">Fruit fly</name>
    <dbReference type="NCBI Taxonomy" id="7220"/>
    <lineage>
        <taxon>Eukaryota</taxon>
        <taxon>Metazoa</taxon>
        <taxon>Ecdysozoa</taxon>
        <taxon>Arthropoda</taxon>
        <taxon>Hexapoda</taxon>
        <taxon>Insecta</taxon>
        <taxon>Pterygota</taxon>
        <taxon>Neoptera</taxon>
        <taxon>Endopterygota</taxon>
        <taxon>Diptera</taxon>
        <taxon>Brachycera</taxon>
        <taxon>Muscomorpha</taxon>
        <taxon>Ephydroidea</taxon>
        <taxon>Drosophilidae</taxon>
        <taxon>Drosophila</taxon>
        <taxon>Sophophora</taxon>
    </lineage>
</organism>
<evidence type="ECO:0000256" key="1">
    <source>
        <dbReference type="SAM" id="MobiDB-lite"/>
    </source>
</evidence>
<protein>
    <submittedName>
        <fullName evidence="2">GG17617</fullName>
    </submittedName>
</protein>
<dbReference type="PhylomeDB" id="B3P1M1"/>
<dbReference type="EMBL" id="CH954181">
    <property type="protein sequence ID" value="EDV49620.1"/>
    <property type="molecule type" value="Genomic_DNA"/>
</dbReference>
<accession>B3P1M1</accession>
<evidence type="ECO:0000313" key="3">
    <source>
        <dbReference type="Proteomes" id="UP000008711"/>
    </source>
</evidence>
<dbReference type="OrthoDB" id="2448405at2759"/>
<reference evidence="2 3" key="2">
    <citation type="journal article" date="2008" name="Bioinformatics">
        <title>Assembly reconciliation.</title>
        <authorList>
            <person name="Zimin A.V."/>
            <person name="Smith D.R."/>
            <person name="Sutton G."/>
            <person name="Yorke J.A."/>
        </authorList>
    </citation>
    <scope>NUCLEOTIDE SEQUENCE [LARGE SCALE GENOMIC DNA]</scope>
    <source>
        <strain evidence="2 3">TSC#14021-0224.01</strain>
    </source>
</reference>
<sequence length="371" mass="40497">MRPAVNQGFKPDTVIVESGFRPIVRTDGTGVQLPKEIIDQVAHRREDPGTEIDEVMETDTLFLTAQQGGSETQSFEPMFIPSPLDSTNATKVLRVKEVTPTASALRLPSAALEHALPSASELRKPTLGELFGDDSNEEQLEMEPLPEADDVEPLEETTKKDAVTTTKDILRNTTKKPDPELLEDLFGPDEEELYADELELDMDDRMAAAAERIDTYYLPPDNRKIPHTRVPSGALYTFDGKSVVDSSLVLPPKLNAPDNGGVHQRHAQYGLTPLEQLVRTTPQFGVYRGELPQEFRGTEPQPVSEYSHPAALSRTTPVFSSSSGSTIYPHSSSSGASTSTVSSSSSSPLSSSSLRPISTKLQLLKPEGRRA</sequence>
<dbReference type="GO" id="GO:0005198">
    <property type="term" value="F:structural molecule activity"/>
    <property type="evidence" value="ECO:0007669"/>
    <property type="project" value="EnsemblMetazoa"/>
</dbReference>
<reference evidence="2 3" key="1">
    <citation type="journal article" date="2007" name="Nature">
        <title>Evolution of genes and genomes on the Drosophila phylogeny.</title>
        <authorList>
            <consortium name="Drosophila 12 Genomes Consortium"/>
            <person name="Clark A.G."/>
            <person name="Eisen M.B."/>
            <person name="Smith D.R."/>
            <person name="Bergman C.M."/>
            <person name="Oliver B."/>
            <person name="Markow T.A."/>
            <person name="Kaufman T.C."/>
            <person name="Kellis M."/>
            <person name="Gelbart W."/>
            <person name="Iyer V.N."/>
            <person name="Pollard D.A."/>
            <person name="Sackton T.B."/>
            <person name="Larracuente A.M."/>
            <person name="Singh N.D."/>
            <person name="Abad J.P."/>
            <person name="Abt D.N."/>
            <person name="Adryan B."/>
            <person name="Aguade M."/>
            <person name="Akashi H."/>
            <person name="Anderson W.W."/>
            <person name="Aquadro C.F."/>
            <person name="Ardell D.H."/>
            <person name="Arguello R."/>
            <person name="Artieri C.G."/>
            <person name="Barbash D.A."/>
            <person name="Barker D."/>
            <person name="Barsanti P."/>
            <person name="Batterham P."/>
            <person name="Batzoglou S."/>
            <person name="Begun D."/>
            <person name="Bhutkar A."/>
            <person name="Blanco E."/>
            <person name="Bosak S.A."/>
            <person name="Bradley R.K."/>
            <person name="Brand A.D."/>
            <person name="Brent M.R."/>
            <person name="Brooks A.N."/>
            <person name="Brown R.H."/>
            <person name="Butlin R.K."/>
            <person name="Caggese C."/>
            <person name="Calvi B.R."/>
            <person name="Bernardo de Carvalho A."/>
            <person name="Caspi A."/>
            <person name="Castrezana S."/>
            <person name="Celniker S.E."/>
            <person name="Chang J.L."/>
            <person name="Chapple C."/>
            <person name="Chatterji S."/>
            <person name="Chinwalla A."/>
            <person name="Civetta A."/>
            <person name="Clifton S.W."/>
            <person name="Comeron J.M."/>
            <person name="Costello J.C."/>
            <person name="Coyne J.A."/>
            <person name="Daub J."/>
            <person name="David R.G."/>
            <person name="Delcher A.L."/>
            <person name="Delehaunty K."/>
            <person name="Do C.B."/>
            <person name="Ebling H."/>
            <person name="Edwards K."/>
            <person name="Eickbush T."/>
            <person name="Evans J.D."/>
            <person name="Filipski A."/>
            <person name="Findeiss S."/>
            <person name="Freyhult E."/>
            <person name="Fulton L."/>
            <person name="Fulton R."/>
            <person name="Garcia A.C."/>
            <person name="Gardiner A."/>
            <person name="Garfield D.A."/>
            <person name="Garvin B.E."/>
            <person name="Gibson G."/>
            <person name="Gilbert D."/>
            <person name="Gnerre S."/>
            <person name="Godfrey J."/>
            <person name="Good R."/>
            <person name="Gotea V."/>
            <person name="Gravely B."/>
            <person name="Greenberg A.J."/>
            <person name="Griffiths-Jones S."/>
            <person name="Gross S."/>
            <person name="Guigo R."/>
            <person name="Gustafson E.A."/>
            <person name="Haerty W."/>
            <person name="Hahn M.W."/>
            <person name="Halligan D.L."/>
            <person name="Halpern A.L."/>
            <person name="Halter G.M."/>
            <person name="Han M.V."/>
            <person name="Heger A."/>
            <person name="Hillier L."/>
            <person name="Hinrichs A.S."/>
            <person name="Holmes I."/>
            <person name="Hoskins R.A."/>
            <person name="Hubisz M.J."/>
            <person name="Hultmark D."/>
            <person name="Huntley M.A."/>
            <person name="Jaffe D.B."/>
            <person name="Jagadeeshan S."/>
            <person name="Jeck W.R."/>
            <person name="Johnson J."/>
            <person name="Jones C.D."/>
            <person name="Jordan W.C."/>
            <person name="Karpen G.H."/>
            <person name="Kataoka E."/>
            <person name="Keightley P.D."/>
            <person name="Kheradpour P."/>
            <person name="Kirkness E.F."/>
            <person name="Koerich L.B."/>
            <person name="Kristiansen K."/>
            <person name="Kudrna D."/>
            <person name="Kulathinal R.J."/>
            <person name="Kumar S."/>
            <person name="Kwok R."/>
            <person name="Lander E."/>
            <person name="Langley C.H."/>
            <person name="Lapoint R."/>
            <person name="Lazzaro B.P."/>
            <person name="Lee S.J."/>
            <person name="Levesque L."/>
            <person name="Li R."/>
            <person name="Lin C.F."/>
            <person name="Lin M.F."/>
            <person name="Lindblad-Toh K."/>
            <person name="Llopart A."/>
            <person name="Long M."/>
            <person name="Low L."/>
            <person name="Lozovsky E."/>
            <person name="Lu J."/>
            <person name="Luo M."/>
            <person name="Machado C.A."/>
            <person name="Makalowski W."/>
            <person name="Marzo M."/>
            <person name="Matsuda M."/>
            <person name="Matzkin L."/>
            <person name="McAllister B."/>
            <person name="McBride C.S."/>
            <person name="McKernan B."/>
            <person name="McKernan K."/>
            <person name="Mendez-Lago M."/>
            <person name="Minx P."/>
            <person name="Mollenhauer M.U."/>
            <person name="Montooth K."/>
            <person name="Mount S.M."/>
            <person name="Mu X."/>
            <person name="Myers E."/>
            <person name="Negre B."/>
            <person name="Newfeld S."/>
            <person name="Nielsen R."/>
            <person name="Noor M.A."/>
            <person name="O'Grady P."/>
            <person name="Pachter L."/>
            <person name="Papaceit M."/>
            <person name="Parisi M.J."/>
            <person name="Parisi M."/>
            <person name="Parts L."/>
            <person name="Pedersen J.S."/>
            <person name="Pesole G."/>
            <person name="Phillippy A.M."/>
            <person name="Ponting C.P."/>
            <person name="Pop M."/>
            <person name="Porcelli D."/>
            <person name="Powell J.R."/>
            <person name="Prohaska S."/>
            <person name="Pruitt K."/>
            <person name="Puig M."/>
            <person name="Quesneville H."/>
            <person name="Ram K.R."/>
            <person name="Rand D."/>
            <person name="Rasmussen M.D."/>
            <person name="Reed L.K."/>
            <person name="Reenan R."/>
            <person name="Reily A."/>
            <person name="Remington K.A."/>
            <person name="Rieger T.T."/>
            <person name="Ritchie M.G."/>
            <person name="Robin C."/>
            <person name="Rogers Y.H."/>
            <person name="Rohde C."/>
            <person name="Rozas J."/>
            <person name="Rubenfield M.J."/>
            <person name="Ruiz A."/>
            <person name="Russo S."/>
            <person name="Salzberg S.L."/>
            <person name="Sanchez-Gracia A."/>
            <person name="Saranga D.J."/>
            <person name="Sato H."/>
            <person name="Schaeffer S.W."/>
            <person name="Schatz M.C."/>
            <person name="Schlenke T."/>
            <person name="Schwartz R."/>
            <person name="Segarra C."/>
            <person name="Singh R.S."/>
            <person name="Sirot L."/>
            <person name="Sirota M."/>
            <person name="Sisneros N.B."/>
            <person name="Smith C.D."/>
            <person name="Smith T.F."/>
            <person name="Spieth J."/>
            <person name="Stage D.E."/>
            <person name="Stark A."/>
            <person name="Stephan W."/>
            <person name="Strausberg R.L."/>
            <person name="Strempel S."/>
            <person name="Sturgill D."/>
            <person name="Sutton G."/>
            <person name="Sutton G.G."/>
            <person name="Tao W."/>
            <person name="Teichmann S."/>
            <person name="Tobari Y.N."/>
            <person name="Tomimura Y."/>
            <person name="Tsolas J.M."/>
            <person name="Valente V.L."/>
            <person name="Venter E."/>
            <person name="Venter J.C."/>
            <person name="Vicario S."/>
            <person name="Vieira F.G."/>
            <person name="Vilella A.J."/>
            <person name="Villasante A."/>
            <person name="Walenz B."/>
            <person name="Wang J."/>
            <person name="Wasserman M."/>
            <person name="Watts T."/>
            <person name="Wilson D."/>
            <person name="Wilson R.K."/>
            <person name="Wing R.A."/>
            <person name="Wolfner M.F."/>
            <person name="Wong A."/>
            <person name="Wong G.K."/>
            <person name="Wu C.I."/>
            <person name="Wu G."/>
            <person name="Yamamoto D."/>
            <person name="Yang H.P."/>
            <person name="Yang S.P."/>
            <person name="Yorke J.A."/>
            <person name="Yoshida K."/>
            <person name="Zdobnov E."/>
            <person name="Zhang P."/>
            <person name="Zhang Y."/>
            <person name="Zimin A.V."/>
            <person name="Baldwin J."/>
            <person name="Abdouelleil A."/>
            <person name="Abdulkadir J."/>
            <person name="Abebe A."/>
            <person name="Abera B."/>
            <person name="Abreu J."/>
            <person name="Acer S.C."/>
            <person name="Aftuck L."/>
            <person name="Alexander A."/>
            <person name="An P."/>
            <person name="Anderson E."/>
            <person name="Anderson S."/>
            <person name="Arachi H."/>
            <person name="Azer M."/>
            <person name="Bachantsang P."/>
            <person name="Barry A."/>
            <person name="Bayul T."/>
            <person name="Berlin A."/>
            <person name="Bessette D."/>
            <person name="Bloom T."/>
            <person name="Blye J."/>
            <person name="Boguslavskiy L."/>
            <person name="Bonnet C."/>
            <person name="Boukhgalter B."/>
            <person name="Bourzgui I."/>
            <person name="Brown A."/>
            <person name="Cahill P."/>
            <person name="Channer S."/>
            <person name="Cheshatsang Y."/>
            <person name="Chuda L."/>
            <person name="Citroen M."/>
            <person name="Collymore A."/>
            <person name="Cooke P."/>
            <person name="Costello M."/>
            <person name="D'Aco K."/>
            <person name="Daza R."/>
            <person name="De Haan G."/>
            <person name="DeGray S."/>
            <person name="DeMaso C."/>
            <person name="Dhargay N."/>
            <person name="Dooley K."/>
            <person name="Dooley E."/>
            <person name="Doricent M."/>
            <person name="Dorje P."/>
            <person name="Dorjee K."/>
            <person name="Dupes A."/>
            <person name="Elong R."/>
            <person name="Falk J."/>
            <person name="Farina A."/>
            <person name="Faro S."/>
            <person name="Ferguson D."/>
            <person name="Fisher S."/>
            <person name="Foley C.D."/>
            <person name="Franke A."/>
            <person name="Friedrich D."/>
            <person name="Gadbois L."/>
            <person name="Gearin G."/>
            <person name="Gearin C.R."/>
            <person name="Giannoukos G."/>
            <person name="Goode T."/>
            <person name="Graham J."/>
            <person name="Grandbois E."/>
            <person name="Grewal S."/>
            <person name="Gyaltsen K."/>
            <person name="Hafez N."/>
            <person name="Hagos B."/>
            <person name="Hall J."/>
            <person name="Henson C."/>
            <person name="Hollinger A."/>
            <person name="Honan T."/>
            <person name="Huard M.D."/>
            <person name="Hughes L."/>
            <person name="Hurhula B."/>
            <person name="Husby M.E."/>
            <person name="Kamat A."/>
            <person name="Kanga B."/>
            <person name="Kashin S."/>
            <person name="Khazanovich D."/>
            <person name="Kisner P."/>
            <person name="Lance K."/>
            <person name="Lara M."/>
            <person name="Lee W."/>
            <person name="Lennon N."/>
            <person name="Letendre F."/>
            <person name="LeVine R."/>
            <person name="Lipovsky A."/>
            <person name="Liu X."/>
            <person name="Liu J."/>
            <person name="Liu S."/>
            <person name="Lokyitsang T."/>
            <person name="Lokyitsang Y."/>
            <person name="Lubonja R."/>
            <person name="Lui A."/>
            <person name="MacDonald P."/>
            <person name="Magnisalis V."/>
            <person name="Maru K."/>
            <person name="Matthews C."/>
            <person name="McCusker W."/>
            <person name="McDonough S."/>
            <person name="Mehta T."/>
            <person name="Meldrim J."/>
            <person name="Meneus L."/>
            <person name="Mihai O."/>
            <person name="Mihalev A."/>
            <person name="Mihova T."/>
            <person name="Mittelman R."/>
            <person name="Mlenga V."/>
            <person name="Montmayeur A."/>
            <person name="Mulrain L."/>
            <person name="Navidi A."/>
            <person name="Naylor J."/>
            <person name="Negash T."/>
            <person name="Nguyen T."/>
            <person name="Nguyen N."/>
            <person name="Nicol R."/>
            <person name="Norbu C."/>
            <person name="Norbu N."/>
            <person name="Novod N."/>
            <person name="O'Neill B."/>
            <person name="Osman S."/>
            <person name="Markiewicz E."/>
            <person name="Oyono O.L."/>
            <person name="Patti C."/>
            <person name="Phunkhang P."/>
            <person name="Pierre F."/>
            <person name="Priest M."/>
            <person name="Raghuraman S."/>
            <person name="Rege F."/>
            <person name="Reyes R."/>
            <person name="Rise C."/>
            <person name="Rogov P."/>
            <person name="Ross K."/>
            <person name="Ryan E."/>
            <person name="Settipalli S."/>
            <person name="Shea T."/>
            <person name="Sherpa N."/>
            <person name="Shi L."/>
            <person name="Shih D."/>
            <person name="Sparrow T."/>
            <person name="Spaulding J."/>
            <person name="Stalker J."/>
            <person name="Stange-Thomann N."/>
            <person name="Stavropoulos S."/>
            <person name="Stone C."/>
            <person name="Strader C."/>
            <person name="Tesfaye S."/>
            <person name="Thomson T."/>
            <person name="Thoulutsang Y."/>
            <person name="Thoulutsang D."/>
            <person name="Topham K."/>
            <person name="Topping I."/>
            <person name="Tsamla T."/>
            <person name="Vassiliev H."/>
            <person name="Vo A."/>
            <person name="Wangchuk T."/>
            <person name="Wangdi T."/>
            <person name="Weiand M."/>
            <person name="Wilkinson J."/>
            <person name="Wilson A."/>
            <person name="Yadav S."/>
            <person name="Young G."/>
            <person name="Yu Q."/>
            <person name="Zembek L."/>
            <person name="Zhong D."/>
            <person name="Zimmer A."/>
            <person name="Zwirko Z."/>
            <person name="Jaffe D.B."/>
            <person name="Alvarez P."/>
            <person name="Brockman W."/>
            <person name="Butler J."/>
            <person name="Chin C."/>
            <person name="Gnerre S."/>
            <person name="Grabherr M."/>
            <person name="Kleber M."/>
            <person name="Mauceli E."/>
            <person name="MacCallum I."/>
        </authorList>
    </citation>
    <scope>NUCLEOTIDE SEQUENCE [LARGE SCALE GENOMIC DNA]</scope>
    <source>
        <strain evidence="2 3">TSC#14021-0224.01</strain>
    </source>
</reference>
<dbReference type="GO" id="GO:0051225">
    <property type="term" value="P:spindle assembly"/>
    <property type="evidence" value="ECO:0007669"/>
    <property type="project" value="EnsemblMetazoa"/>
</dbReference>
<dbReference type="GO" id="GO:0005634">
    <property type="term" value="C:nucleus"/>
    <property type="evidence" value="ECO:0007669"/>
    <property type="project" value="EnsemblMetazoa"/>
</dbReference>
<feature type="region of interest" description="Disordered" evidence="1">
    <location>
        <begin position="294"/>
        <end position="371"/>
    </location>
</feature>
<dbReference type="GO" id="GO:0005700">
    <property type="term" value="C:polytene chromosome"/>
    <property type="evidence" value="ECO:0007669"/>
    <property type="project" value="EnsemblMetazoa"/>
</dbReference>
<name>B3P1M1_DROER</name>
<keyword evidence="3" id="KW-1185">Reference proteome</keyword>
<feature type="compositionally biased region" description="Low complexity" evidence="1">
    <location>
        <begin position="331"/>
        <end position="353"/>
    </location>
</feature>
<dbReference type="HOGENOM" id="CLU_746541_0_0_1"/>